<keyword evidence="1" id="KW-0732">Signal</keyword>
<evidence type="ECO:0008006" key="4">
    <source>
        <dbReference type="Google" id="ProtNLM"/>
    </source>
</evidence>
<dbReference type="EMBL" id="JMEE01000003">
    <property type="protein sequence ID" value="RWR03241.1"/>
    <property type="molecule type" value="Genomic_DNA"/>
</dbReference>
<evidence type="ECO:0000313" key="2">
    <source>
        <dbReference type="EMBL" id="RWR03241.1"/>
    </source>
</evidence>
<feature type="chain" id="PRO_5019139246" description="Lipoprotein" evidence="1">
    <location>
        <begin position="35"/>
        <end position="377"/>
    </location>
</feature>
<dbReference type="Proteomes" id="UP000288794">
    <property type="component" value="Unassembled WGS sequence"/>
</dbReference>
<sequence>MRHSCRLNYKNVQRYTTILLFGVIALTRVSTAFSAPSVNQLIEQSDKPEFLNTGIPQPWEMPLANNNQIKSRNEMVKPPHNSTSFLPLWGDEARARGYDLPEPFGININYMNIRQNIHVNSINFANLGWDNFRIPSGIFDIKTSKTREKSKTETLKLDAWILPFMDIYGIIGHTHGSSLSKVSVDSDPAKFHDDFMQQIISQVIHGMNQQGTLKDLDFKLKFKGTTYGVGTVLVTGYDNVFGMLDMNYTQTHFDILDGNIDAFTLSPRVGYRFTLPGIPFLNNSQSTLNVWVGSMYQHVQQEFKGSLNDLSMPANLQQLLIIANQNHNGRFDVKQSLDSPWNMLVGASYEVNRSFNINTEVGFSKRNSVFVSAEYRF</sequence>
<dbReference type="AlphaFoldDB" id="A0A443IGS1"/>
<proteinExistence type="predicted"/>
<organism evidence="2 3">
    <name type="scientific">[Pantoea] beijingensis</name>
    <dbReference type="NCBI Taxonomy" id="1324864"/>
    <lineage>
        <taxon>Bacteria</taxon>
        <taxon>Pseudomonadati</taxon>
        <taxon>Pseudomonadota</taxon>
        <taxon>Gammaproteobacteria</taxon>
        <taxon>Enterobacterales</taxon>
        <taxon>Erwiniaceae</taxon>
        <taxon>Erwinia</taxon>
    </lineage>
</organism>
<comment type="caution">
    <text evidence="2">The sequence shown here is derived from an EMBL/GenBank/DDBJ whole genome shotgun (WGS) entry which is preliminary data.</text>
</comment>
<accession>A0A443IGS1</accession>
<name>A0A443IGS1_9GAMM</name>
<feature type="signal peptide" evidence="1">
    <location>
        <begin position="1"/>
        <end position="34"/>
    </location>
</feature>
<reference evidence="2 3" key="1">
    <citation type="submission" date="2014-04" db="EMBL/GenBank/DDBJ databases">
        <title>Draft genome sequence of Pantoea beijingensis strain LMG 27579, an emerging pathogen to Pleurotus eryngii with potential industrial application.</title>
        <authorList>
            <person name="Xu F."/>
            <person name="Liu Y."/>
            <person name="Wang S."/>
            <person name="Yin Y."/>
            <person name="Ma Y."/>
            <person name="Zhao S."/>
            <person name="Rong C."/>
        </authorList>
    </citation>
    <scope>NUCLEOTIDE SEQUENCE [LARGE SCALE GENOMIC DNA]</scope>
    <source>
        <strain evidence="2 3">LMG 27579</strain>
    </source>
</reference>
<keyword evidence="3" id="KW-1185">Reference proteome</keyword>
<dbReference type="RefSeq" id="WP_128175552.1">
    <property type="nucleotide sequence ID" value="NZ_CP071409.1"/>
</dbReference>
<evidence type="ECO:0000313" key="3">
    <source>
        <dbReference type="Proteomes" id="UP000288794"/>
    </source>
</evidence>
<evidence type="ECO:0000256" key="1">
    <source>
        <dbReference type="SAM" id="SignalP"/>
    </source>
</evidence>
<gene>
    <name evidence="2" type="ORF">ED28_04225</name>
</gene>
<protein>
    <recommendedName>
        <fullName evidence="4">Lipoprotein</fullName>
    </recommendedName>
</protein>